<proteinExistence type="predicted"/>
<accession>A0A9W8Y0H2</accession>
<gene>
    <name evidence="2" type="ORF">N0V83_009378</name>
</gene>
<dbReference type="Pfam" id="PF13649">
    <property type="entry name" value="Methyltransf_25"/>
    <property type="match status" value="1"/>
</dbReference>
<keyword evidence="3" id="KW-1185">Reference proteome</keyword>
<dbReference type="EMBL" id="JAPEUY010000018">
    <property type="protein sequence ID" value="KAJ4363925.1"/>
    <property type="molecule type" value="Genomic_DNA"/>
</dbReference>
<organism evidence="2 3">
    <name type="scientific">Neocucurbitaria cava</name>
    <dbReference type="NCBI Taxonomy" id="798079"/>
    <lineage>
        <taxon>Eukaryota</taxon>
        <taxon>Fungi</taxon>
        <taxon>Dikarya</taxon>
        <taxon>Ascomycota</taxon>
        <taxon>Pezizomycotina</taxon>
        <taxon>Dothideomycetes</taxon>
        <taxon>Pleosporomycetidae</taxon>
        <taxon>Pleosporales</taxon>
        <taxon>Pleosporineae</taxon>
        <taxon>Cucurbitariaceae</taxon>
        <taxon>Neocucurbitaria</taxon>
    </lineage>
</organism>
<dbReference type="InterPro" id="IPR041698">
    <property type="entry name" value="Methyltransf_25"/>
</dbReference>
<evidence type="ECO:0000259" key="1">
    <source>
        <dbReference type="Pfam" id="PF13649"/>
    </source>
</evidence>
<comment type="caution">
    <text evidence="2">The sequence shown here is derived from an EMBL/GenBank/DDBJ whole genome shotgun (WGS) entry which is preliminary data.</text>
</comment>
<evidence type="ECO:0000313" key="3">
    <source>
        <dbReference type="Proteomes" id="UP001140560"/>
    </source>
</evidence>
<sequence length="223" mass="23783">MAGNGAKSAETTAPNDFHKVANTAWSQADAAEKYANAENATRPFARIMVEKSGLPSSLSSSQEGKEVYNVFDLATGTGAAIQELYDAVPREKWGQLKVLGGDLSAPMLAYLSKRGEKQGWGGLETRVVDGNNIKESGIGADGDDKYTHIFLGFAIFGMPTVLPTLHSLLNPGGFVGVTTWTSLPWYDVLARSIGQIKGEPSVPGQKELEGKMFAGRAWGEDVS</sequence>
<dbReference type="Proteomes" id="UP001140560">
    <property type="component" value="Unassembled WGS sequence"/>
</dbReference>
<evidence type="ECO:0000313" key="2">
    <source>
        <dbReference type="EMBL" id="KAJ4363925.1"/>
    </source>
</evidence>
<protein>
    <recommendedName>
        <fullName evidence="1">Methyltransferase domain-containing protein</fullName>
    </recommendedName>
</protein>
<dbReference type="SUPFAM" id="SSF53335">
    <property type="entry name" value="S-adenosyl-L-methionine-dependent methyltransferases"/>
    <property type="match status" value="1"/>
</dbReference>
<reference evidence="2" key="1">
    <citation type="submission" date="2022-10" db="EMBL/GenBank/DDBJ databases">
        <title>Tapping the CABI collections for fungal endophytes: first genome assemblies for Collariella, Neodidymelliopsis, Ascochyta clinopodiicola, Didymella pomorum, Didymosphaeria variabile, Neocosmospora piperis and Neocucurbitaria cava.</title>
        <authorList>
            <person name="Hill R."/>
        </authorList>
    </citation>
    <scope>NUCLEOTIDE SEQUENCE</scope>
    <source>
        <strain evidence="2">IMI 356814</strain>
    </source>
</reference>
<dbReference type="OrthoDB" id="2013972at2759"/>
<dbReference type="AlphaFoldDB" id="A0A9W8Y0H2"/>
<dbReference type="InterPro" id="IPR029063">
    <property type="entry name" value="SAM-dependent_MTases_sf"/>
</dbReference>
<dbReference type="Gene3D" id="3.40.50.150">
    <property type="entry name" value="Vaccinia Virus protein VP39"/>
    <property type="match status" value="1"/>
</dbReference>
<dbReference type="CDD" id="cd02440">
    <property type="entry name" value="AdoMet_MTases"/>
    <property type="match status" value="1"/>
</dbReference>
<feature type="domain" description="Methyltransferase" evidence="1">
    <location>
        <begin position="70"/>
        <end position="173"/>
    </location>
</feature>
<name>A0A9W8Y0H2_9PLEO</name>